<protein>
    <submittedName>
        <fullName evidence="1">6515_t:CDS:1</fullName>
    </submittedName>
</protein>
<organism evidence="1 2">
    <name type="scientific">Gigaspora margarita</name>
    <dbReference type="NCBI Taxonomy" id="4874"/>
    <lineage>
        <taxon>Eukaryota</taxon>
        <taxon>Fungi</taxon>
        <taxon>Fungi incertae sedis</taxon>
        <taxon>Mucoromycota</taxon>
        <taxon>Glomeromycotina</taxon>
        <taxon>Glomeromycetes</taxon>
        <taxon>Diversisporales</taxon>
        <taxon>Gigasporaceae</taxon>
        <taxon>Gigaspora</taxon>
    </lineage>
</organism>
<dbReference type="Proteomes" id="UP000789901">
    <property type="component" value="Unassembled WGS sequence"/>
</dbReference>
<evidence type="ECO:0000313" key="2">
    <source>
        <dbReference type="Proteomes" id="UP000789901"/>
    </source>
</evidence>
<gene>
    <name evidence="1" type="ORF">GMARGA_LOCUS30256</name>
</gene>
<evidence type="ECO:0000313" key="1">
    <source>
        <dbReference type="EMBL" id="CAG8830253.1"/>
    </source>
</evidence>
<proteinExistence type="predicted"/>
<reference evidence="1 2" key="1">
    <citation type="submission" date="2021-06" db="EMBL/GenBank/DDBJ databases">
        <authorList>
            <person name="Kallberg Y."/>
            <person name="Tangrot J."/>
            <person name="Rosling A."/>
        </authorList>
    </citation>
    <scope>NUCLEOTIDE SEQUENCE [LARGE SCALE GENOMIC DNA]</scope>
    <source>
        <strain evidence="1 2">120-4 pot B 10/14</strain>
    </source>
</reference>
<name>A0ABN7WFQ1_GIGMA</name>
<accession>A0ABN7WFQ1</accession>
<keyword evidence="2" id="KW-1185">Reference proteome</keyword>
<sequence>LTTENFDSAENIIIMQSSSVPTSENDPESVDFFSSYRQIVKAEDDSKRTIQDVIRAYYKFEDLKKRLKYHKKNHKKQVAQILVNDEVRSQLPKEIGDSALRKKTERARKIYYFFDAIGENKIGRIRSFNASSIFKLSQENIDYVILNITKKSK</sequence>
<feature type="non-terminal residue" evidence="1">
    <location>
        <position position="1"/>
    </location>
</feature>
<dbReference type="EMBL" id="CAJVQB010042276">
    <property type="protein sequence ID" value="CAG8830253.1"/>
    <property type="molecule type" value="Genomic_DNA"/>
</dbReference>
<comment type="caution">
    <text evidence="1">The sequence shown here is derived from an EMBL/GenBank/DDBJ whole genome shotgun (WGS) entry which is preliminary data.</text>
</comment>